<dbReference type="InterPro" id="IPR003593">
    <property type="entry name" value="AAA+_ATPase"/>
</dbReference>
<dbReference type="Pfam" id="PF00005">
    <property type="entry name" value="ABC_tran"/>
    <property type="match status" value="1"/>
</dbReference>
<dbReference type="GO" id="GO:0016887">
    <property type="term" value="F:ATP hydrolysis activity"/>
    <property type="evidence" value="ECO:0007669"/>
    <property type="project" value="InterPro"/>
</dbReference>
<dbReference type="InterPro" id="IPR027417">
    <property type="entry name" value="P-loop_NTPase"/>
</dbReference>
<dbReference type="RefSeq" id="WP_069852872.1">
    <property type="nucleotide sequence ID" value="NZ_CP014859.1"/>
</dbReference>
<dbReference type="GO" id="GO:0005524">
    <property type="term" value="F:ATP binding"/>
    <property type="evidence" value="ECO:0007669"/>
    <property type="project" value="UniProtKB-KW"/>
</dbReference>
<keyword evidence="8" id="KW-1185">Reference proteome</keyword>
<dbReference type="Gene3D" id="3.40.50.300">
    <property type="entry name" value="P-loop containing nucleotide triphosphate hydrolases"/>
    <property type="match status" value="1"/>
</dbReference>
<dbReference type="PANTHER" id="PTHR43335">
    <property type="entry name" value="ABC TRANSPORTER, ATP-BINDING PROTEIN"/>
    <property type="match status" value="1"/>
</dbReference>
<comment type="similarity">
    <text evidence="1">Belongs to the ABC transporter superfamily.</text>
</comment>
<reference evidence="8" key="1">
    <citation type="submission" date="2016-03" db="EMBL/GenBank/DDBJ databases">
        <title>Complete genome sequence of the type strain Actinoalloteichus hymeniacidonis DSM 45092.</title>
        <authorList>
            <person name="Schaffert L."/>
            <person name="Albersmeier A."/>
            <person name="Winkler A."/>
            <person name="Kalinowski J."/>
            <person name="Zotchev S."/>
            <person name="Ruckert C."/>
        </authorList>
    </citation>
    <scope>NUCLEOTIDE SEQUENCE [LARGE SCALE GENOMIC DNA]</scope>
    <source>
        <strain evidence="8">HPA177(T) (DSM 45092(T))</strain>
    </source>
</reference>
<proteinExistence type="inferred from homology"/>
<evidence type="ECO:0000256" key="3">
    <source>
        <dbReference type="ARBA" id="ARBA00022741"/>
    </source>
</evidence>
<evidence type="ECO:0000256" key="4">
    <source>
        <dbReference type="ARBA" id="ARBA00022840"/>
    </source>
</evidence>
<name>A0AAC9N017_9PSEU</name>
<keyword evidence="2" id="KW-0813">Transport</keyword>
<sequence>MIEAIGLTKRYGRRTAVEDLSFSVPTGGITGLLGPSGAGKTTALRMILGVSRPDAGWVRIDGRRYRELDRPLRKIGGVLEGPSVHPRRAVRAHLDWLAKTNGLPARRVAELLALTGLTGVRDRRAGELSSDELQRLGIASALVADPEILVVDEPGRGMQPAGVDWLHALLLRLGAEGRTILLTGSRLASMAALADRLVVISRGKLVTRCPTEEFLDSAGEATVRVLSPQRSMLAARLRGRGATVHEDLAGQSPALLVSGMPSAVVGELAEELGAAVHALSVHRQPPAEVLGWAGSPSPRNGSGLAGGWTAPFGRGNPHELRQPSVLVR</sequence>
<dbReference type="AlphaFoldDB" id="A0AAC9N017"/>
<gene>
    <name evidence="7" type="ORF">TL08_26295</name>
</gene>
<evidence type="ECO:0000313" key="7">
    <source>
        <dbReference type="EMBL" id="AOS66028.1"/>
    </source>
</evidence>
<feature type="region of interest" description="Disordered" evidence="5">
    <location>
        <begin position="294"/>
        <end position="328"/>
    </location>
</feature>
<organism evidence="7 8">
    <name type="scientific">Actinoalloteichus hymeniacidonis</name>
    <dbReference type="NCBI Taxonomy" id="340345"/>
    <lineage>
        <taxon>Bacteria</taxon>
        <taxon>Bacillati</taxon>
        <taxon>Actinomycetota</taxon>
        <taxon>Actinomycetes</taxon>
        <taxon>Pseudonocardiales</taxon>
        <taxon>Pseudonocardiaceae</taxon>
        <taxon>Actinoalloteichus</taxon>
    </lineage>
</organism>
<evidence type="ECO:0000256" key="2">
    <source>
        <dbReference type="ARBA" id="ARBA00022448"/>
    </source>
</evidence>
<dbReference type="SUPFAM" id="SSF52540">
    <property type="entry name" value="P-loop containing nucleoside triphosphate hydrolases"/>
    <property type="match status" value="1"/>
</dbReference>
<dbReference type="EMBL" id="CP014859">
    <property type="protein sequence ID" value="AOS66028.1"/>
    <property type="molecule type" value="Genomic_DNA"/>
</dbReference>
<dbReference type="PROSITE" id="PS50893">
    <property type="entry name" value="ABC_TRANSPORTER_2"/>
    <property type="match status" value="1"/>
</dbReference>
<keyword evidence="4" id="KW-0067">ATP-binding</keyword>
<feature type="domain" description="ABC transporter" evidence="6">
    <location>
        <begin position="2"/>
        <end position="227"/>
    </location>
</feature>
<protein>
    <submittedName>
        <fullName evidence="7">ABC-type multidrug transport system, ATPase component</fullName>
    </submittedName>
</protein>
<evidence type="ECO:0000313" key="8">
    <source>
        <dbReference type="Proteomes" id="UP000095210"/>
    </source>
</evidence>
<dbReference type="Proteomes" id="UP000095210">
    <property type="component" value="Chromosome"/>
</dbReference>
<accession>A0AAC9N017</accession>
<evidence type="ECO:0000259" key="6">
    <source>
        <dbReference type="PROSITE" id="PS50893"/>
    </source>
</evidence>
<evidence type="ECO:0000256" key="5">
    <source>
        <dbReference type="SAM" id="MobiDB-lite"/>
    </source>
</evidence>
<evidence type="ECO:0000256" key="1">
    <source>
        <dbReference type="ARBA" id="ARBA00005417"/>
    </source>
</evidence>
<keyword evidence="3" id="KW-0547">Nucleotide-binding</keyword>
<dbReference type="SMART" id="SM00382">
    <property type="entry name" value="AAA"/>
    <property type="match status" value="1"/>
</dbReference>
<dbReference type="InterPro" id="IPR003439">
    <property type="entry name" value="ABC_transporter-like_ATP-bd"/>
</dbReference>
<dbReference type="KEGG" id="ahm:TL08_26295"/>
<dbReference type="PANTHER" id="PTHR43335:SF4">
    <property type="entry name" value="ABC TRANSPORTER, ATP-BINDING PROTEIN"/>
    <property type="match status" value="1"/>
</dbReference>